<dbReference type="GO" id="GO:0043130">
    <property type="term" value="F:ubiquitin binding"/>
    <property type="evidence" value="ECO:0007669"/>
    <property type="project" value="InterPro"/>
</dbReference>
<dbReference type="GO" id="GO:0030674">
    <property type="term" value="F:protein-macromolecule adaptor activity"/>
    <property type="evidence" value="ECO:0007669"/>
    <property type="project" value="InterPro"/>
</dbReference>
<name>A0A5R8K9U2_9BACT</name>
<dbReference type="Gene3D" id="3.40.50.1820">
    <property type="entry name" value="alpha/beta hydrolase"/>
    <property type="match status" value="1"/>
</dbReference>
<evidence type="ECO:0000313" key="3">
    <source>
        <dbReference type="EMBL" id="TLD69071.1"/>
    </source>
</evidence>
<dbReference type="Pfam" id="PF03983">
    <property type="entry name" value="SHD1"/>
    <property type="match status" value="1"/>
</dbReference>
<proteinExistence type="predicted"/>
<keyword evidence="1" id="KW-0732">Signal</keyword>
<organism evidence="3 4">
    <name type="scientific">Phragmitibacter flavus</name>
    <dbReference type="NCBI Taxonomy" id="2576071"/>
    <lineage>
        <taxon>Bacteria</taxon>
        <taxon>Pseudomonadati</taxon>
        <taxon>Verrucomicrobiota</taxon>
        <taxon>Verrucomicrobiia</taxon>
        <taxon>Verrucomicrobiales</taxon>
        <taxon>Verrucomicrobiaceae</taxon>
        <taxon>Phragmitibacter</taxon>
    </lineage>
</organism>
<feature type="signal peptide" evidence="1">
    <location>
        <begin position="1"/>
        <end position="22"/>
    </location>
</feature>
<dbReference type="AlphaFoldDB" id="A0A5R8K9U2"/>
<evidence type="ECO:0000313" key="4">
    <source>
        <dbReference type="Proteomes" id="UP000306196"/>
    </source>
</evidence>
<dbReference type="Proteomes" id="UP000306196">
    <property type="component" value="Unassembled WGS sequence"/>
</dbReference>
<dbReference type="SUPFAM" id="SSF53474">
    <property type="entry name" value="alpha/beta-Hydrolases"/>
    <property type="match status" value="1"/>
</dbReference>
<gene>
    <name evidence="3" type="ORF">FEM03_19575</name>
</gene>
<sequence length="329" mass="35417">MHRHGALILLWLTMVTLTGVQARTFTDAGGRTMEAELISKQGDQVTIRRADGVSFTVPANKFSAEDQAFIQQWQPAGAPAPVSAAMVPTGPGDPRVKAGEVVALEFPALPKDHNGNVATCNVRIPDNYDAKKPVPLLVWMGGGKGSNSPNGGFPLVDKAEYAIAALPFPSSVGTPRDAMRTDEMDEIWKYHQVMLAELVKLLPNLDPKVRIVGGFSNGAHTIGVYISKAEKEFVELFNAFVIIEGGSPEPTAKKRLRNKYAYLAWGDDLSKQGGKSYMQSMVACAENARLEVTESNMEGIGHAFPDEEKAAVKKWIESVVVPGLAAAGD</sequence>
<dbReference type="GO" id="GO:0008092">
    <property type="term" value="F:cytoskeletal protein binding"/>
    <property type="evidence" value="ECO:0007669"/>
    <property type="project" value="InterPro"/>
</dbReference>
<evidence type="ECO:0000256" key="1">
    <source>
        <dbReference type="SAM" id="SignalP"/>
    </source>
</evidence>
<keyword evidence="4" id="KW-1185">Reference proteome</keyword>
<dbReference type="RefSeq" id="WP_138087995.1">
    <property type="nucleotide sequence ID" value="NZ_VAUV01000016.1"/>
</dbReference>
<dbReference type="InterPro" id="IPR029058">
    <property type="entry name" value="AB_hydrolase_fold"/>
</dbReference>
<accession>A0A5R8K9U2</accession>
<dbReference type="GO" id="GO:0042802">
    <property type="term" value="F:identical protein binding"/>
    <property type="evidence" value="ECO:0007669"/>
    <property type="project" value="InterPro"/>
</dbReference>
<dbReference type="OrthoDB" id="182331at2"/>
<reference evidence="3 4" key="1">
    <citation type="submission" date="2019-05" db="EMBL/GenBank/DDBJ databases">
        <title>Verrucobacter flavum gen. nov., sp. nov. a new member of the family Verrucomicrobiaceae.</title>
        <authorList>
            <person name="Szuroczki S."/>
            <person name="Abbaszade G."/>
            <person name="Szabo A."/>
            <person name="Felfoldi T."/>
            <person name="Schumann P."/>
            <person name="Boka K."/>
            <person name="Keki Z."/>
            <person name="Toumi M."/>
            <person name="Toth E."/>
        </authorList>
    </citation>
    <scope>NUCLEOTIDE SEQUENCE [LARGE SCALE GENOMIC DNA]</scope>
    <source>
        <strain evidence="3 4">MG-N-17</strain>
    </source>
</reference>
<dbReference type="Gene3D" id="2.30.30.700">
    <property type="entry name" value="SLA1 homology domain 1"/>
    <property type="match status" value="1"/>
</dbReference>
<dbReference type="InterPro" id="IPR007131">
    <property type="entry name" value="SHD1"/>
</dbReference>
<dbReference type="EMBL" id="VAUV01000016">
    <property type="protein sequence ID" value="TLD69071.1"/>
    <property type="molecule type" value="Genomic_DNA"/>
</dbReference>
<feature type="domain" description="SLA1 homology" evidence="2">
    <location>
        <begin position="21"/>
        <end position="73"/>
    </location>
</feature>
<comment type="caution">
    <text evidence="3">The sequence shown here is derived from an EMBL/GenBank/DDBJ whole genome shotgun (WGS) entry which is preliminary data.</text>
</comment>
<evidence type="ECO:0000259" key="2">
    <source>
        <dbReference type="Pfam" id="PF03983"/>
    </source>
</evidence>
<feature type="chain" id="PRO_5024305344" description="SLA1 homology domain-containing protein" evidence="1">
    <location>
        <begin position="23"/>
        <end position="329"/>
    </location>
</feature>
<protein>
    <recommendedName>
        <fullName evidence="2">SLA1 homology domain-containing protein</fullName>
    </recommendedName>
</protein>